<name>X0RTS1_9ZZZZ</name>
<gene>
    <name evidence="1" type="ORF">S01H1_05268</name>
</gene>
<comment type="caution">
    <text evidence="1">The sequence shown here is derived from an EMBL/GenBank/DDBJ whole genome shotgun (WGS) entry which is preliminary data.</text>
</comment>
<evidence type="ECO:0000313" key="1">
    <source>
        <dbReference type="EMBL" id="GAF72188.1"/>
    </source>
</evidence>
<dbReference type="Gene3D" id="3.40.50.150">
    <property type="entry name" value="Vaccinia Virus protein VP39"/>
    <property type="match status" value="1"/>
</dbReference>
<proteinExistence type="predicted"/>
<evidence type="ECO:0008006" key="2">
    <source>
        <dbReference type="Google" id="ProtNLM"/>
    </source>
</evidence>
<dbReference type="EMBL" id="BARS01002746">
    <property type="protein sequence ID" value="GAF72188.1"/>
    <property type="molecule type" value="Genomic_DNA"/>
</dbReference>
<accession>X0RTS1</accession>
<dbReference type="SUPFAM" id="SSF53335">
    <property type="entry name" value="S-adenosyl-L-methionine-dependent methyltransferases"/>
    <property type="match status" value="1"/>
</dbReference>
<sequence length="171" mass="19906">MLIDLIKGSNGCISKIAEIGVWRSKTMQRVLKACSDVITEYWAIDQWLPIPMPRGTRRERHIPAQEWEKQHLRACYLMAQWFPQIRVVRADASDVAGIFPDGYFDLVFLDADHHYDDVLRNIQEWLPKVRKDGVLSGHDYGERFEGVKRAVDEYFKGSAEITDAEVWIKRV</sequence>
<dbReference type="Pfam" id="PF13578">
    <property type="entry name" value="Methyltransf_24"/>
    <property type="match status" value="1"/>
</dbReference>
<organism evidence="1">
    <name type="scientific">marine sediment metagenome</name>
    <dbReference type="NCBI Taxonomy" id="412755"/>
    <lineage>
        <taxon>unclassified sequences</taxon>
        <taxon>metagenomes</taxon>
        <taxon>ecological metagenomes</taxon>
    </lineage>
</organism>
<dbReference type="AlphaFoldDB" id="X0RTS1"/>
<dbReference type="InterPro" id="IPR029063">
    <property type="entry name" value="SAM-dependent_MTases_sf"/>
</dbReference>
<reference evidence="1" key="1">
    <citation type="journal article" date="2014" name="Front. Microbiol.">
        <title>High frequency of phylogenetically diverse reductive dehalogenase-homologous genes in deep subseafloor sedimentary metagenomes.</title>
        <authorList>
            <person name="Kawai M."/>
            <person name="Futagami T."/>
            <person name="Toyoda A."/>
            <person name="Takaki Y."/>
            <person name="Nishi S."/>
            <person name="Hori S."/>
            <person name="Arai W."/>
            <person name="Tsubouchi T."/>
            <person name="Morono Y."/>
            <person name="Uchiyama I."/>
            <person name="Ito T."/>
            <person name="Fujiyama A."/>
            <person name="Inagaki F."/>
            <person name="Takami H."/>
        </authorList>
    </citation>
    <scope>NUCLEOTIDE SEQUENCE</scope>
    <source>
        <strain evidence="1">Expedition CK06-06</strain>
    </source>
</reference>
<protein>
    <recommendedName>
        <fullName evidence="2">Class I SAM-dependent methyltransferase</fullName>
    </recommendedName>
</protein>